<evidence type="ECO:0000313" key="3">
    <source>
        <dbReference type="Proteomes" id="UP000298787"/>
    </source>
</evidence>
<evidence type="ECO:0000256" key="1">
    <source>
        <dbReference type="SAM" id="MobiDB-lite"/>
    </source>
</evidence>
<dbReference type="EMBL" id="CM014098">
    <property type="protein sequence ID" value="TKS89766.1"/>
    <property type="molecule type" value="Genomic_DNA"/>
</dbReference>
<reference evidence="2 3" key="1">
    <citation type="submission" date="2019-01" db="EMBL/GenBank/DDBJ databases">
        <title>Genome Assembly of Collichthys lucidus.</title>
        <authorList>
            <person name="Cai M."/>
            <person name="Xiao S."/>
        </authorList>
    </citation>
    <scope>NUCLEOTIDE SEQUENCE [LARGE SCALE GENOMIC DNA]</scope>
    <source>
        <strain evidence="2">JT15FE1705JMU</strain>
        <tissue evidence="2">Muscle</tissue>
    </source>
</reference>
<dbReference type="Proteomes" id="UP000298787">
    <property type="component" value="Chromosome 21"/>
</dbReference>
<proteinExistence type="predicted"/>
<dbReference type="AlphaFoldDB" id="A0A4U5VMV8"/>
<feature type="compositionally biased region" description="Basic and acidic residues" evidence="1">
    <location>
        <begin position="209"/>
        <end position="225"/>
    </location>
</feature>
<accession>A0A4U5VMV8</accession>
<gene>
    <name evidence="2" type="ORF">D9C73_023894</name>
</gene>
<sequence>MTVMFTSPAYSAVRSNNLQSRYPEGRCRLKMSNLFFLRHRCGDAALITQFQYDVIFQVSGTTKGVTDFLSRVICFKTLQMQTSDPDGCFVLDQTDSSDTCHISTSIGPGQPLLNLDLLIDVIISSPMQNRAEHSRAQGLAHHETSRLLNDLNLHSCIQASDAFVSLNSSTASSDRSSPLNKSQPFLRVRFMPKGYKRRHLIRPVDTSEPTDHNTTDQLGPRDSETTQRAAAC</sequence>
<name>A0A4U5VMV8_COLLU</name>
<feature type="region of interest" description="Disordered" evidence="1">
    <location>
        <begin position="197"/>
        <end position="232"/>
    </location>
</feature>
<keyword evidence="3" id="KW-1185">Reference proteome</keyword>
<evidence type="ECO:0000313" key="2">
    <source>
        <dbReference type="EMBL" id="TKS89766.1"/>
    </source>
</evidence>
<organism evidence="2 3">
    <name type="scientific">Collichthys lucidus</name>
    <name type="common">Big head croaker</name>
    <name type="synonym">Sciaena lucida</name>
    <dbReference type="NCBI Taxonomy" id="240159"/>
    <lineage>
        <taxon>Eukaryota</taxon>
        <taxon>Metazoa</taxon>
        <taxon>Chordata</taxon>
        <taxon>Craniata</taxon>
        <taxon>Vertebrata</taxon>
        <taxon>Euteleostomi</taxon>
        <taxon>Actinopterygii</taxon>
        <taxon>Neopterygii</taxon>
        <taxon>Teleostei</taxon>
        <taxon>Neoteleostei</taxon>
        <taxon>Acanthomorphata</taxon>
        <taxon>Eupercaria</taxon>
        <taxon>Sciaenidae</taxon>
        <taxon>Collichthys</taxon>
    </lineage>
</organism>
<protein>
    <submittedName>
        <fullName evidence="2">Uncharacterized protein</fullName>
    </submittedName>
</protein>